<feature type="compositionally biased region" description="Acidic residues" evidence="4">
    <location>
        <begin position="636"/>
        <end position="645"/>
    </location>
</feature>
<accession>A0A0H5RKZ1</accession>
<evidence type="ECO:0000256" key="1">
    <source>
        <dbReference type="ARBA" id="ARBA00022884"/>
    </source>
</evidence>
<dbReference type="PROSITE" id="PS50102">
    <property type="entry name" value="RRM"/>
    <property type="match status" value="2"/>
</dbReference>
<dbReference type="PANTHER" id="PTHR14398">
    <property type="entry name" value="RNA RECOGNITION RRM/RNP DOMAIN"/>
    <property type="match status" value="1"/>
</dbReference>
<dbReference type="PANTHER" id="PTHR14398:SF0">
    <property type="entry name" value="ZINC FINGER PROTEIN SWM"/>
    <property type="match status" value="1"/>
</dbReference>
<dbReference type="InterPro" id="IPR035979">
    <property type="entry name" value="RBD_domain_sf"/>
</dbReference>
<dbReference type="Pfam" id="PF01480">
    <property type="entry name" value="PWI"/>
    <property type="match status" value="1"/>
</dbReference>
<feature type="compositionally biased region" description="Gly residues" evidence="4">
    <location>
        <begin position="141"/>
        <end position="156"/>
    </location>
</feature>
<feature type="compositionally biased region" description="Basic and acidic residues" evidence="4">
    <location>
        <begin position="172"/>
        <end position="187"/>
    </location>
</feature>
<dbReference type="InterPro" id="IPR045137">
    <property type="entry name" value="RBM26/27"/>
</dbReference>
<dbReference type="EMBL" id="HACM01008947">
    <property type="protein sequence ID" value="CRZ09389.1"/>
    <property type="molecule type" value="Transcribed_RNA"/>
</dbReference>
<protein>
    <recommendedName>
        <fullName evidence="5">RRM domain-containing protein</fullName>
    </recommendedName>
</protein>
<dbReference type="GO" id="GO:0005634">
    <property type="term" value="C:nucleus"/>
    <property type="evidence" value="ECO:0007669"/>
    <property type="project" value="TreeGrafter"/>
</dbReference>
<sequence length="651" mass="71011">MTLTSSIVEPIKRHLHDRLPKMCEADPEALSSYILALLQRDQSMDALRDSCLTELTEFLGGQTAQFVSGLFSLIADLASDARSSSIPSSSTRKRHHDPSSRSGSRSASVYSPGSASHYSNDKRHRRDDRYSSSYHNDQRRGSGGSGNGNGSSGPGNDGYRHIDDDYNQSYMDVRDGRPYASPYDDRQPLVPTRGYNDYRTGGGGSGPQYGQRHRHESRSGAPMGNDMVQPQVGGSQSRPRHGEQRQHPSQHSSNRNPSWNNNSAPSPRPESAPSASAAPTQQPRSPTNLFISNVPRDLNNLATLSAYFGRFGEIVNIQIKADANKAFIQFKTHSQAKAALGCPEAVCNNRFIKVFWARYDPMDKEAGLASDIVTGAAAPSILDEQALLLRQQEKEAQVRRDRLQLNTELKTKKTMMDKLKSMTGENAARQATITKLEEECTQLESRISALPAVEDSALPAPTDGHSAGLSIQDQLAQAEKEAAAFGLVDEFGNIVYGKSGYRGGRGAKAGTRASGRGRRGRGNGRQSMTLDNRTRILSVRNIPESYVNEKMVRSHFQSFGEISGVEMGAFGEPTSALVEFKNRNIAQSALSFGTSMLQRTLTLDWYDGSINASEANIGPHAGVVAAAGDHNAADVISDDDDDEDVDRSWKR</sequence>
<evidence type="ECO:0000259" key="5">
    <source>
        <dbReference type="PROSITE" id="PS50102"/>
    </source>
</evidence>
<dbReference type="SUPFAM" id="SSF54928">
    <property type="entry name" value="RNA-binding domain, RBD"/>
    <property type="match status" value="1"/>
</dbReference>
<dbReference type="Pfam" id="PF00076">
    <property type="entry name" value="RRM_1"/>
    <property type="match status" value="1"/>
</dbReference>
<dbReference type="Gene3D" id="3.30.70.330">
    <property type="match status" value="2"/>
</dbReference>
<feature type="compositionally biased region" description="Low complexity" evidence="4">
    <location>
        <begin position="100"/>
        <end position="116"/>
    </location>
</feature>
<evidence type="ECO:0000256" key="2">
    <source>
        <dbReference type="PROSITE-ProRule" id="PRU00176"/>
    </source>
</evidence>
<dbReference type="InterPro" id="IPR000504">
    <property type="entry name" value="RRM_dom"/>
</dbReference>
<feature type="coiled-coil region" evidence="3">
    <location>
        <begin position="419"/>
        <end position="446"/>
    </location>
</feature>
<name>A0A0H5RKZ1_9EUKA</name>
<feature type="region of interest" description="Disordered" evidence="4">
    <location>
        <begin position="632"/>
        <end position="651"/>
    </location>
</feature>
<feature type="region of interest" description="Disordered" evidence="4">
    <location>
        <begin position="83"/>
        <end position="292"/>
    </location>
</feature>
<evidence type="ECO:0000313" key="6">
    <source>
        <dbReference type="EMBL" id="CRZ09389.1"/>
    </source>
</evidence>
<feature type="region of interest" description="Disordered" evidence="4">
    <location>
        <begin position="505"/>
        <end position="527"/>
    </location>
</feature>
<organism evidence="6">
    <name type="scientific">Spongospora subterranea</name>
    <dbReference type="NCBI Taxonomy" id="70186"/>
    <lineage>
        <taxon>Eukaryota</taxon>
        <taxon>Sar</taxon>
        <taxon>Rhizaria</taxon>
        <taxon>Endomyxa</taxon>
        <taxon>Phytomyxea</taxon>
        <taxon>Plasmodiophorida</taxon>
        <taxon>Plasmodiophoridae</taxon>
        <taxon>Spongospora</taxon>
    </lineage>
</organism>
<proteinExistence type="predicted"/>
<dbReference type="InterPro" id="IPR012677">
    <property type="entry name" value="Nucleotide-bd_a/b_plait_sf"/>
</dbReference>
<keyword evidence="1 2" id="KW-0694">RNA-binding</keyword>
<dbReference type="GO" id="GO:0003723">
    <property type="term" value="F:RNA binding"/>
    <property type="evidence" value="ECO:0007669"/>
    <property type="project" value="UniProtKB-UniRule"/>
</dbReference>
<keyword evidence="3" id="KW-0175">Coiled coil</keyword>
<feature type="domain" description="RRM" evidence="5">
    <location>
        <begin position="287"/>
        <end position="359"/>
    </location>
</feature>
<feature type="compositionally biased region" description="Low complexity" evidence="4">
    <location>
        <begin position="252"/>
        <end position="286"/>
    </location>
</feature>
<dbReference type="CDD" id="cd12257">
    <property type="entry name" value="RRM1_RBM26_like"/>
    <property type="match status" value="1"/>
</dbReference>
<evidence type="ECO:0000256" key="3">
    <source>
        <dbReference type="SAM" id="Coils"/>
    </source>
</evidence>
<dbReference type="AlphaFoldDB" id="A0A0H5RKZ1"/>
<reference evidence="6" key="1">
    <citation type="submission" date="2015-04" db="EMBL/GenBank/DDBJ databases">
        <title>The genome sequence of the plant pathogenic Rhizarian Plasmodiophora brassicae reveals insights in its biotrophic life cycle and the origin of chitin synthesis.</title>
        <authorList>
            <person name="Schwelm A."/>
            <person name="Fogelqvist J."/>
            <person name="Knaust A."/>
            <person name="Julke S."/>
            <person name="Lilja T."/>
            <person name="Dhandapani V."/>
            <person name="Bonilla-Rosso G."/>
            <person name="Karlsson M."/>
            <person name="Shevchenko A."/>
            <person name="Choi S.R."/>
            <person name="Kim H.G."/>
            <person name="Park J.Y."/>
            <person name="Lim Y.P."/>
            <person name="Ludwig-Muller J."/>
            <person name="Dixelius C."/>
        </authorList>
    </citation>
    <scope>NUCLEOTIDE SEQUENCE</scope>
    <source>
        <tissue evidence="6">Potato root galls</tissue>
    </source>
</reference>
<evidence type="ECO:0000256" key="4">
    <source>
        <dbReference type="SAM" id="MobiDB-lite"/>
    </source>
</evidence>
<dbReference type="InterPro" id="IPR002483">
    <property type="entry name" value="PWI_dom"/>
</dbReference>
<dbReference type="SMART" id="SM00360">
    <property type="entry name" value="RRM"/>
    <property type="match status" value="2"/>
</dbReference>
<feature type="domain" description="RRM" evidence="5">
    <location>
        <begin position="535"/>
        <end position="608"/>
    </location>
</feature>